<gene>
    <name evidence="3" type="ORF">C3B59_15665</name>
</gene>
<accession>A0A2S3Z6D5</accession>
<dbReference type="OrthoDB" id="5126493at2"/>
<evidence type="ECO:0000256" key="2">
    <source>
        <dbReference type="SAM" id="Phobius"/>
    </source>
</evidence>
<dbReference type="EMBL" id="PPXF01000060">
    <property type="protein sequence ID" value="POH60403.1"/>
    <property type="molecule type" value="Genomic_DNA"/>
</dbReference>
<keyword evidence="2" id="KW-1133">Transmembrane helix</keyword>
<dbReference type="RefSeq" id="WP_103432169.1">
    <property type="nucleotide sequence ID" value="NZ_PPXF01000060.1"/>
</dbReference>
<dbReference type="Proteomes" id="UP000237104">
    <property type="component" value="Unassembled WGS sequence"/>
</dbReference>
<evidence type="ECO:0008006" key="5">
    <source>
        <dbReference type="Google" id="ProtNLM"/>
    </source>
</evidence>
<keyword evidence="2" id="KW-0812">Transmembrane</keyword>
<evidence type="ECO:0000256" key="1">
    <source>
        <dbReference type="SAM" id="MobiDB-lite"/>
    </source>
</evidence>
<evidence type="ECO:0000313" key="4">
    <source>
        <dbReference type="Proteomes" id="UP000237104"/>
    </source>
</evidence>
<feature type="transmembrane region" description="Helical" evidence="2">
    <location>
        <begin position="90"/>
        <end position="123"/>
    </location>
</feature>
<name>A0A2S3Z6D5_9MICO</name>
<comment type="caution">
    <text evidence="3">The sequence shown here is derived from an EMBL/GenBank/DDBJ whole genome shotgun (WGS) entry which is preliminary data.</text>
</comment>
<protein>
    <recommendedName>
        <fullName evidence="5">DUF4190 domain-containing protein</fullName>
    </recommendedName>
</protein>
<proteinExistence type="predicted"/>
<sequence>MSQSGQPETRAEREQPVPPAGTPALSRAQARAAEARAAELRAPAGRPPDLTRPPVAGELAYESTITAPTEWVPYVYTTAEIQTHAARRGLSVAAAVCGVLGVLAGIFVIWGAPLSIAAVVLALVARYVERRAGGLWLLGLLSGLLGILMAVLWFVVITRMLPAYFG</sequence>
<evidence type="ECO:0000313" key="3">
    <source>
        <dbReference type="EMBL" id="POH60403.1"/>
    </source>
</evidence>
<organism evidence="3 4">
    <name type="scientific">Cryobacterium zongtaii</name>
    <dbReference type="NCBI Taxonomy" id="1259217"/>
    <lineage>
        <taxon>Bacteria</taxon>
        <taxon>Bacillati</taxon>
        <taxon>Actinomycetota</taxon>
        <taxon>Actinomycetes</taxon>
        <taxon>Micrococcales</taxon>
        <taxon>Microbacteriaceae</taxon>
        <taxon>Cryobacterium</taxon>
    </lineage>
</organism>
<reference evidence="3 4" key="1">
    <citation type="submission" date="2018-01" db="EMBL/GenBank/DDBJ databases">
        <title>Cryobacterium sp. nov., from glaciers in China.</title>
        <authorList>
            <person name="Liu Q."/>
            <person name="Xin Y.-H."/>
        </authorList>
    </citation>
    <scope>NUCLEOTIDE SEQUENCE [LARGE SCALE GENOMIC DNA]</scope>
    <source>
        <strain evidence="3 4">TMB1-8</strain>
    </source>
</reference>
<feature type="region of interest" description="Disordered" evidence="1">
    <location>
        <begin position="1"/>
        <end position="54"/>
    </location>
</feature>
<feature type="compositionally biased region" description="Low complexity" evidence="1">
    <location>
        <begin position="23"/>
        <end position="32"/>
    </location>
</feature>
<feature type="transmembrane region" description="Helical" evidence="2">
    <location>
        <begin position="135"/>
        <end position="157"/>
    </location>
</feature>
<dbReference type="AlphaFoldDB" id="A0A2S3Z6D5"/>
<keyword evidence="2" id="KW-0472">Membrane</keyword>